<evidence type="ECO:0000313" key="1">
    <source>
        <dbReference type="EMBL" id="KAJ2975916.1"/>
    </source>
</evidence>
<name>A0ACC1NAN3_9HYPO</name>
<keyword evidence="2" id="KW-1185">Reference proteome</keyword>
<gene>
    <name evidence="1" type="ORF">NQ176_g5245</name>
</gene>
<comment type="caution">
    <text evidence="1">The sequence shown here is derived from an EMBL/GenBank/DDBJ whole genome shotgun (WGS) entry which is preliminary data.</text>
</comment>
<evidence type="ECO:0000313" key="2">
    <source>
        <dbReference type="Proteomes" id="UP001143910"/>
    </source>
</evidence>
<sequence length="648" mass="72341">MLSVRMRPEGTPRKDRRASKACSGCRTRKVRCDVLTSGIPCSNCRADQFECSILPRKKRATKIKKQREGNWPALNTTISDDSGSLVVVAPAGHVTQHIARHQIPHYPLLRDFTEGNEGDESASADGQASLGAASTITPTRHVLPSLSQEDKQYMTLKGAFDVPPKQVLNDLVSNYFRIFHPFFPVVDKRAFLQQYDAATAQDRFDQHGISLLLLQSIIFTSCASIDASVISSMKFASRKQARAVFHSRARCLYEFDYEKDSIVSVQALLLMSHHYPSMTDQKHTWFWAQQAIGLAQGAGLHRDPGPVSQRKHWARIWWTCLSRDRLIAIGTGRPMHINSLDCDVPMLTLDDLAEDGDDDDILAAKTAFIELIRLCQYMECILPLHITKSTSDKSLEEQVGICEGTLQRWLDHLPVAARLDQPTKSSPGLIFPMYRAVLHMIYKYKFPSRASTTTNLLTNVPLVSCVTSILSSLIVHLLMQHFSLEKENCASAASFGICLNYISELSDIYWHAGFYHDLFKLAFKTQGNRTTPLLDNDKHSVLAFLQETTKNGKATKQPRLAAPETSTVDDAVDEAQTQNQPTATSTAYEPMVPVATDMAPSQEVADTDAVAFSSEFEYPSLDNSNLDSALFEDWLNECGYYYNSLPSA</sequence>
<dbReference type="Proteomes" id="UP001143910">
    <property type="component" value="Unassembled WGS sequence"/>
</dbReference>
<proteinExistence type="predicted"/>
<protein>
    <submittedName>
        <fullName evidence="1">Uncharacterized protein</fullName>
    </submittedName>
</protein>
<reference evidence="1" key="1">
    <citation type="submission" date="2022-08" db="EMBL/GenBank/DDBJ databases">
        <title>Genome Sequence of Lecanicillium fungicola.</title>
        <authorList>
            <person name="Buettner E."/>
        </authorList>
    </citation>
    <scope>NUCLEOTIDE SEQUENCE</scope>
    <source>
        <strain evidence="1">Babe33</strain>
    </source>
</reference>
<dbReference type="EMBL" id="JANJQO010000645">
    <property type="protein sequence ID" value="KAJ2975916.1"/>
    <property type="molecule type" value="Genomic_DNA"/>
</dbReference>
<accession>A0ACC1NAN3</accession>
<organism evidence="1 2">
    <name type="scientific">Zarea fungicola</name>
    <dbReference type="NCBI Taxonomy" id="93591"/>
    <lineage>
        <taxon>Eukaryota</taxon>
        <taxon>Fungi</taxon>
        <taxon>Dikarya</taxon>
        <taxon>Ascomycota</taxon>
        <taxon>Pezizomycotina</taxon>
        <taxon>Sordariomycetes</taxon>
        <taxon>Hypocreomycetidae</taxon>
        <taxon>Hypocreales</taxon>
        <taxon>Cordycipitaceae</taxon>
        <taxon>Zarea</taxon>
    </lineage>
</organism>